<feature type="domain" description="DUF4795" evidence="3">
    <location>
        <begin position="369"/>
        <end position="575"/>
    </location>
</feature>
<feature type="coiled-coil region" evidence="1">
    <location>
        <begin position="312"/>
        <end position="403"/>
    </location>
</feature>
<proteinExistence type="predicted"/>
<gene>
    <name evidence="5" type="primary">LOC101848124</name>
</gene>
<sequence length="821" mass="92555">MPTPVPLTQLVDLALGSPEVGAVNFNVLHTLLHAMISKLNIQDVKADIEEHDRELLSTHAGPRSFSAFSADSGKGDDSILSEDNLSEKSGYSAPKRSPYHRLEKQVSELTKQMEELNKLPSNEHLLQRTQEGKESDRPITDMWQYMQLKKRVDANEEGVGKLMSLFEDLMKEMKDLKNAQKDIMDKLNGINLDEINKRLNDMDALFKELNDKYNDFNDKISNMPGFDDLEQYVSQFVTWPGLEDALKGIRQDFENLQPITEERVVIELATQTETPPVSRPTSGRPISRASSARSRMSSAGPSSELLDVLEKLGQLADAHAKLTLRVDELERLLELKANKADLEGLGISDDLLTTLKNLQEELQAVRDGQLKDEAALKRLQEALQKLQSDIDKLRESMETVIEENAQRVKEIQDLLNYCDSLNEKKADKEYVDIEVDVKADRRQLEGKVNHSLFDSTTNELNKMIKDILDKLNGQEGDWKSALAKAMEELDGKLDRRELSNLKDWLEKQLKMMNSKIKSMGPGWNLEDEAAGMKRQLIQRFHCLSCDKPVDVMPHGPIPSIPANYGLPKSKSPRPYTTFELDQIRQHARRRDGAFLPYITEAGLLNKQSREKSFLEEKDLGMNPEATDYYATIRQCGGSHTLTHPHKRTTKLNNLGQLFREEETIMPIYKEEVDVQGADGHIYKGRMESARLEAKLPSNLTGQQSPQPVYMEKRTYSPQPPQRPMSGRVPRGSSGRPDSSRSAHRMQVSMPGRVTESVVAPENSQVGGSRATTPHQEDASAAVEIVADQNAPEEPAQQQEEQQVEESVVVDAQNSTEDDDNQ</sequence>
<evidence type="ECO:0000256" key="1">
    <source>
        <dbReference type="SAM" id="Coils"/>
    </source>
</evidence>
<evidence type="ECO:0000313" key="5">
    <source>
        <dbReference type="RefSeq" id="XP_005101333.1"/>
    </source>
</evidence>
<feature type="region of interest" description="Disordered" evidence="2">
    <location>
        <begin position="270"/>
        <end position="300"/>
    </location>
</feature>
<evidence type="ECO:0000313" key="4">
    <source>
        <dbReference type="Proteomes" id="UP000694888"/>
    </source>
</evidence>
<accession>A0ABM0JTU1</accession>
<feature type="compositionally biased region" description="Polar residues" evidence="2">
    <location>
        <begin position="761"/>
        <end position="773"/>
    </location>
</feature>
<feature type="region of interest" description="Disordered" evidence="2">
    <location>
        <begin position="693"/>
        <end position="821"/>
    </location>
</feature>
<protein>
    <submittedName>
        <fullName evidence="5">Glutamine-rich protein 2 isoform X1</fullName>
    </submittedName>
</protein>
<feature type="compositionally biased region" description="Low complexity" evidence="2">
    <location>
        <begin position="786"/>
        <end position="812"/>
    </location>
</feature>
<organism evidence="4 5">
    <name type="scientific">Aplysia californica</name>
    <name type="common">California sea hare</name>
    <dbReference type="NCBI Taxonomy" id="6500"/>
    <lineage>
        <taxon>Eukaryota</taxon>
        <taxon>Metazoa</taxon>
        <taxon>Spiralia</taxon>
        <taxon>Lophotrochozoa</taxon>
        <taxon>Mollusca</taxon>
        <taxon>Gastropoda</taxon>
        <taxon>Heterobranchia</taxon>
        <taxon>Euthyneura</taxon>
        <taxon>Tectipleura</taxon>
        <taxon>Aplysiida</taxon>
        <taxon>Aplysioidea</taxon>
        <taxon>Aplysiidae</taxon>
        <taxon>Aplysia</taxon>
    </lineage>
</organism>
<dbReference type="InterPro" id="IPR032013">
    <property type="entry name" value="DUF4795"/>
</dbReference>
<feature type="coiled-coil region" evidence="1">
    <location>
        <begin position="159"/>
        <end position="219"/>
    </location>
</feature>
<feature type="compositionally biased region" description="Low complexity" evidence="2">
    <location>
        <begin position="723"/>
        <end position="736"/>
    </location>
</feature>
<dbReference type="Proteomes" id="UP000694888">
    <property type="component" value="Unplaced"/>
</dbReference>
<keyword evidence="4" id="KW-1185">Reference proteome</keyword>
<dbReference type="GeneID" id="101848124"/>
<dbReference type="PANTHER" id="PTHR47080">
    <property type="entry name" value="CHROMOSOME 16 OPEN READING FRAME 96"/>
    <property type="match status" value="1"/>
</dbReference>
<dbReference type="RefSeq" id="XP_005101333.1">
    <property type="nucleotide sequence ID" value="XM_005101276.3"/>
</dbReference>
<reference evidence="5" key="1">
    <citation type="submission" date="2025-08" db="UniProtKB">
        <authorList>
            <consortium name="RefSeq"/>
        </authorList>
    </citation>
    <scope>IDENTIFICATION</scope>
</reference>
<name>A0ABM0JTU1_APLCA</name>
<evidence type="ECO:0000256" key="2">
    <source>
        <dbReference type="SAM" id="MobiDB-lite"/>
    </source>
</evidence>
<feature type="compositionally biased region" description="Polar residues" evidence="2">
    <location>
        <begin position="697"/>
        <end position="706"/>
    </location>
</feature>
<feature type="region of interest" description="Disordered" evidence="2">
    <location>
        <begin position="63"/>
        <end position="99"/>
    </location>
</feature>
<dbReference type="PANTHER" id="PTHR47080:SF2">
    <property type="entry name" value="GLUTAMINE-RICH PROTEIN 2"/>
    <property type="match status" value="1"/>
</dbReference>
<keyword evidence="1" id="KW-0175">Coiled coil</keyword>
<dbReference type="Pfam" id="PF16043">
    <property type="entry name" value="DUF4795"/>
    <property type="match status" value="1"/>
</dbReference>
<feature type="compositionally biased region" description="Low complexity" evidence="2">
    <location>
        <begin position="282"/>
        <end position="300"/>
    </location>
</feature>
<feature type="compositionally biased region" description="Polar residues" evidence="2">
    <location>
        <begin position="270"/>
        <end position="281"/>
    </location>
</feature>
<evidence type="ECO:0000259" key="3">
    <source>
        <dbReference type="Pfam" id="PF16043"/>
    </source>
</evidence>